<evidence type="ECO:0000313" key="3">
    <source>
        <dbReference type="Proteomes" id="UP001054837"/>
    </source>
</evidence>
<evidence type="ECO:0000313" key="2">
    <source>
        <dbReference type="EMBL" id="GIY02307.1"/>
    </source>
</evidence>
<protein>
    <submittedName>
        <fullName evidence="2">Uncharacterized protein</fullName>
    </submittedName>
</protein>
<organism evidence="2 3">
    <name type="scientific">Caerostris darwini</name>
    <dbReference type="NCBI Taxonomy" id="1538125"/>
    <lineage>
        <taxon>Eukaryota</taxon>
        <taxon>Metazoa</taxon>
        <taxon>Ecdysozoa</taxon>
        <taxon>Arthropoda</taxon>
        <taxon>Chelicerata</taxon>
        <taxon>Arachnida</taxon>
        <taxon>Araneae</taxon>
        <taxon>Araneomorphae</taxon>
        <taxon>Entelegynae</taxon>
        <taxon>Araneoidea</taxon>
        <taxon>Araneidae</taxon>
        <taxon>Caerostris</taxon>
    </lineage>
</organism>
<dbReference type="Proteomes" id="UP001054837">
    <property type="component" value="Unassembled WGS sequence"/>
</dbReference>
<sequence length="96" mass="11534">MVRKQMPSRLFASTFEKRLSFNQEGISLNFCPEETRRVHQRKSFAFILLSCIYPLWVSVSMDLLRKFGMRDTNLELIYTKQFTFTREFACYCVRKT</sequence>
<keyword evidence="1" id="KW-0812">Transmembrane</keyword>
<name>A0AAV4Q1R1_9ARAC</name>
<proteinExistence type="predicted"/>
<keyword evidence="1" id="KW-1133">Transmembrane helix</keyword>
<feature type="transmembrane region" description="Helical" evidence="1">
    <location>
        <begin position="44"/>
        <end position="64"/>
    </location>
</feature>
<accession>A0AAV4Q1R1</accession>
<reference evidence="2 3" key="1">
    <citation type="submission" date="2021-06" db="EMBL/GenBank/DDBJ databases">
        <title>Caerostris darwini draft genome.</title>
        <authorList>
            <person name="Kono N."/>
            <person name="Arakawa K."/>
        </authorList>
    </citation>
    <scope>NUCLEOTIDE SEQUENCE [LARGE SCALE GENOMIC DNA]</scope>
</reference>
<evidence type="ECO:0000256" key="1">
    <source>
        <dbReference type="SAM" id="Phobius"/>
    </source>
</evidence>
<keyword evidence="1" id="KW-0472">Membrane</keyword>
<dbReference type="EMBL" id="BPLQ01003666">
    <property type="protein sequence ID" value="GIY02307.1"/>
    <property type="molecule type" value="Genomic_DNA"/>
</dbReference>
<dbReference type="AlphaFoldDB" id="A0AAV4Q1R1"/>
<comment type="caution">
    <text evidence="2">The sequence shown here is derived from an EMBL/GenBank/DDBJ whole genome shotgun (WGS) entry which is preliminary data.</text>
</comment>
<keyword evidence="3" id="KW-1185">Reference proteome</keyword>
<gene>
    <name evidence="2" type="ORF">CDAR_112801</name>
</gene>